<comment type="subunit">
    <text evidence="3">Homotrimer.</text>
</comment>
<dbReference type="EMBL" id="AWWV01008709">
    <property type="protein sequence ID" value="OMO89408.1"/>
    <property type="molecule type" value="Genomic_DNA"/>
</dbReference>
<dbReference type="Proteomes" id="UP000188268">
    <property type="component" value="Unassembled WGS sequence"/>
</dbReference>
<comment type="pathway">
    <text evidence="1">Carbohydrate acid metabolism.</text>
</comment>
<dbReference type="Pfam" id="PF01081">
    <property type="entry name" value="Aldolase"/>
    <property type="match status" value="1"/>
</dbReference>
<protein>
    <submittedName>
        <fullName evidence="6">KDPG/KHG aldolase</fullName>
    </submittedName>
</protein>
<evidence type="ECO:0000256" key="5">
    <source>
        <dbReference type="ARBA" id="ARBA00023277"/>
    </source>
</evidence>
<dbReference type="CDD" id="cd00452">
    <property type="entry name" value="KDPG_aldolase"/>
    <property type="match status" value="1"/>
</dbReference>
<dbReference type="PANTHER" id="PTHR30246">
    <property type="entry name" value="2-KETO-3-DEOXY-6-PHOSPHOGLUCONATE ALDOLASE"/>
    <property type="match status" value="1"/>
</dbReference>
<evidence type="ECO:0000313" key="6">
    <source>
        <dbReference type="EMBL" id="OMO89408.1"/>
    </source>
</evidence>
<dbReference type="NCBIfam" id="TIGR01182">
    <property type="entry name" value="eda"/>
    <property type="match status" value="1"/>
</dbReference>
<organism evidence="6 7">
    <name type="scientific">Corchorus capsularis</name>
    <name type="common">Jute</name>
    <dbReference type="NCBI Taxonomy" id="210143"/>
    <lineage>
        <taxon>Eukaryota</taxon>
        <taxon>Viridiplantae</taxon>
        <taxon>Streptophyta</taxon>
        <taxon>Embryophyta</taxon>
        <taxon>Tracheophyta</taxon>
        <taxon>Spermatophyta</taxon>
        <taxon>Magnoliopsida</taxon>
        <taxon>eudicotyledons</taxon>
        <taxon>Gunneridae</taxon>
        <taxon>Pentapetalae</taxon>
        <taxon>rosids</taxon>
        <taxon>malvids</taxon>
        <taxon>Malvales</taxon>
        <taxon>Malvaceae</taxon>
        <taxon>Grewioideae</taxon>
        <taxon>Apeibeae</taxon>
        <taxon>Corchorus</taxon>
    </lineage>
</organism>
<dbReference type="SUPFAM" id="SSF51569">
    <property type="entry name" value="Aldolase"/>
    <property type="match status" value="1"/>
</dbReference>
<keyword evidence="4" id="KW-0456">Lyase</keyword>
<keyword evidence="5" id="KW-0119">Carbohydrate metabolism</keyword>
<reference evidence="6 7" key="1">
    <citation type="submission" date="2013-09" db="EMBL/GenBank/DDBJ databases">
        <title>Corchorus capsularis genome sequencing.</title>
        <authorList>
            <person name="Alam M."/>
            <person name="Haque M.S."/>
            <person name="Islam M.S."/>
            <person name="Emdad E.M."/>
            <person name="Islam M.M."/>
            <person name="Ahmed B."/>
            <person name="Halim A."/>
            <person name="Hossen Q.M.M."/>
            <person name="Hossain M.Z."/>
            <person name="Ahmed R."/>
            <person name="Khan M.M."/>
            <person name="Islam R."/>
            <person name="Rashid M.M."/>
            <person name="Khan S.A."/>
            <person name="Rahman M.S."/>
            <person name="Alam M."/>
        </authorList>
    </citation>
    <scope>NUCLEOTIDE SEQUENCE [LARGE SCALE GENOMIC DNA]</scope>
    <source>
        <strain evidence="7">cv. CVL-1</strain>
        <tissue evidence="6">Whole seedling</tissue>
    </source>
</reference>
<feature type="non-terminal residue" evidence="6">
    <location>
        <position position="264"/>
    </location>
</feature>
<evidence type="ECO:0000256" key="1">
    <source>
        <dbReference type="ARBA" id="ARBA00004761"/>
    </source>
</evidence>
<name>A0A1R3J3K7_COCAP</name>
<dbReference type="OrthoDB" id="1476984at2759"/>
<proteinExistence type="inferred from homology"/>
<evidence type="ECO:0000256" key="2">
    <source>
        <dbReference type="ARBA" id="ARBA00006906"/>
    </source>
</evidence>
<dbReference type="PANTHER" id="PTHR30246:SF1">
    <property type="entry name" value="2-DEHYDRO-3-DEOXY-6-PHOSPHOGALACTONATE ALDOLASE-RELATED"/>
    <property type="match status" value="1"/>
</dbReference>
<dbReference type="AlphaFoldDB" id="A0A1R3J3K7"/>
<comment type="similarity">
    <text evidence="2">Belongs to the KHG/KDPG aldolase family.</text>
</comment>
<evidence type="ECO:0000313" key="7">
    <source>
        <dbReference type="Proteomes" id="UP000188268"/>
    </source>
</evidence>
<evidence type="ECO:0000256" key="3">
    <source>
        <dbReference type="ARBA" id="ARBA00011233"/>
    </source>
</evidence>
<keyword evidence="7" id="KW-1185">Reference proteome</keyword>
<dbReference type="InterPro" id="IPR013785">
    <property type="entry name" value="Aldolase_TIM"/>
</dbReference>
<sequence length="264" mass="28278">MVLTSTLPLPQSVFFTREGFLQQYPVPSSPFKPCCSSSTSHHHNNNSNHRRRNHAFSLIQDSAIIACLRANSADQAMEAARAAVIGGIEVLEIVRSTPGVFEVLKTLVKEYPTKAFGVGTILNAEDAKTAINSGAKFLMSPATVKDIIDDVQDADVLYIPGVMTPTEILSAYNAGAKIVKIYPVSALGGTRYISAIMKPFPHIPMVASQGITLDSVGEYISQGAISVVLSDAIFDKEAMSQNNFNAVHLLAKSAALQGKSAVER</sequence>
<comment type="caution">
    <text evidence="6">The sequence shown here is derived from an EMBL/GenBank/DDBJ whole genome shotgun (WGS) entry which is preliminary data.</text>
</comment>
<dbReference type="Gene3D" id="3.20.20.70">
    <property type="entry name" value="Aldolase class I"/>
    <property type="match status" value="1"/>
</dbReference>
<dbReference type="GO" id="GO:0016829">
    <property type="term" value="F:lyase activity"/>
    <property type="evidence" value="ECO:0007669"/>
    <property type="project" value="UniProtKB-KW"/>
</dbReference>
<accession>A0A1R3J3K7</accession>
<evidence type="ECO:0000256" key="4">
    <source>
        <dbReference type="ARBA" id="ARBA00023239"/>
    </source>
</evidence>
<gene>
    <name evidence="6" type="ORF">CCACVL1_07857</name>
</gene>
<dbReference type="InterPro" id="IPR000887">
    <property type="entry name" value="Aldlse_KDPG_KHG"/>
</dbReference>